<protein>
    <submittedName>
        <fullName evidence="1">HAD family hydrolase</fullName>
    </submittedName>
</protein>
<dbReference type="PANTHER" id="PTHR46649:SF5">
    <property type="entry name" value="F14L17.7 PROTEIN"/>
    <property type="match status" value="1"/>
</dbReference>
<organism evidence="1 2">
    <name type="scientific">Sorangium cellulosum</name>
    <name type="common">Polyangium cellulosum</name>
    <dbReference type="NCBI Taxonomy" id="56"/>
    <lineage>
        <taxon>Bacteria</taxon>
        <taxon>Pseudomonadati</taxon>
        <taxon>Myxococcota</taxon>
        <taxon>Polyangia</taxon>
        <taxon>Polyangiales</taxon>
        <taxon>Polyangiaceae</taxon>
        <taxon>Sorangium</taxon>
    </lineage>
</organism>
<dbReference type="InterPro" id="IPR036412">
    <property type="entry name" value="HAD-like_sf"/>
</dbReference>
<evidence type="ECO:0000313" key="2">
    <source>
        <dbReference type="Proteomes" id="UP000075260"/>
    </source>
</evidence>
<reference evidence="1 2" key="1">
    <citation type="submission" date="2014-02" db="EMBL/GenBank/DDBJ databases">
        <title>The small core and large imbalanced accessory genome model reveals a collaborative survival strategy of Sorangium cellulosum strains in nature.</title>
        <authorList>
            <person name="Han K."/>
            <person name="Peng R."/>
            <person name="Blom J."/>
            <person name="Li Y.-Z."/>
        </authorList>
    </citation>
    <scope>NUCLEOTIDE SEQUENCE [LARGE SCALE GENOMIC DNA]</scope>
    <source>
        <strain evidence="1 2">So0008-312</strain>
    </source>
</reference>
<dbReference type="OrthoDB" id="367448at2"/>
<keyword evidence="1" id="KW-0378">Hydrolase</keyword>
<dbReference type="NCBIfam" id="TIGR01549">
    <property type="entry name" value="HAD-SF-IA-v1"/>
    <property type="match status" value="1"/>
</dbReference>
<proteinExistence type="predicted"/>
<dbReference type="EMBL" id="JEMA01000514">
    <property type="protein sequence ID" value="KYF68955.1"/>
    <property type="molecule type" value="Genomic_DNA"/>
</dbReference>
<dbReference type="Pfam" id="PF00702">
    <property type="entry name" value="Hydrolase"/>
    <property type="match status" value="1"/>
</dbReference>
<dbReference type="Gene3D" id="3.40.50.1000">
    <property type="entry name" value="HAD superfamily/HAD-like"/>
    <property type="match status" value="1"/>
</dbReference>
<sequence length="237" mass="25551">MRDAPATAVSFDFGQTLVELDTGLLSARLAERGITAPREQLDGAVDAGWRAYNEAIQRGFGGHPWKIMMRRLLEVGGVPAGALDAAVDWLWTEQPRKNLWRRPIAGMIDVVAELAQAGVPVAVLSNSEGRLDELVDELGWSARFVAVADSGRLGFEKPGREIFAWTAERLGAPLAAVVHVGDSLAADVEGALAAGMRAVWFKGDPHRAAQMPRAERVAVCDDAGSLRRALRAFGVRF</sequence>
<dbReference type="Proteomes" id="UP000075260">
    <property type="component" value="Unassembled WGS sequence"/>
</dbReference>
<dbReference type="SUPFAM" id="SSF56784">
    <property type="entry name" value="HAD-like"/>
    <property type="match status" value="1"/>
</dbReference>
<comment type="caution">
    <text evidence="1">The sequence shown here is derived from an EMBL/GenBank/DDBJ whole genome shotgun (WGS) entry which is preliminary data.</text>
</comment>
<accession>A0A150QLS7</accession>
<dbReference type="InterPro" id="IPR023214">
    <property type="entry name" value="HAD_sf"/>
</dbReference>
<dbReference type="PANTHER" id="PTHR46649">
    <property type="match status" value="1"/>
</dbReference>
<evidence type="ECO:0000313" key="1">
    <source>
        <dbReference type="EMBL" id="KYF68955.1"/>
    </source>
</evidence>
<gene>
    <name evidence="1" type="ORF">BE15_07820</name>
</gene>
<dbReference type="InterPro" id="IPR006439">
    <property type="entry name" value="HAD-SF_hydro_IA"/>
</dbReference>
<dbReference type="RefSeq" id="WP_061608765.1">
    <property type="nucleotide sequence ID" value="NZ_JEMA01000514.1"/>
</dbReference>
<dbReference type="GO" id="GO:0016787">
    <property type="term" value="F:hydrolase activity"/>
    <property type="evidence" value="ECO:0007669"/>
    <property type="project" value="UniProtKB-KW"/>
</dbReference>
<name>A0A150QLS7_SORCE</name>
<dbReference type="AlphaFoldDB" id="A0A150QLS7"/>